<evidence type="ECO:0000313" key="1">
    <source>
        <dbReference type="EMBL" id="KAG1768242.1"/>
    </source>
</evidence>
<dbReference type="Proteomes" id="UP000714275">
    <property type="component" value="Unassembled WGS sequence"/>
</dbReference>
<accession>A0A9P6ZJF5</accession>
<proteinExistence type="predicted"/>
<dbReference type="AlphaFoldDB" id="A0A9P6ZJF5"/>
<sequence length="255" mass="29429">MFIGTADALFGPITTILRQGRTVKYIPWTAFKFALADWERVNDTCTIIAQDANSIQQYFSSEQQTTLWRGIPAIEELQTAWEAKLTTSKYILYKDTIQKGLDKLGKYYQKFDDKPVYVLALVLHPYYKLTYIKMQWGGPEEQANKYAAGNPNTVDWHDEALKVVENTMEEYSKYSSPPTAITPIPSYMDLGAPTVESDYDRHCRTLVDQASREHNAGWCAELRHYLKDIPGDVSRDTDIIEWWLVSHLDAYCNFR</sequence>
<dbReference type="OrthoDB" id="3237158at2759"/>
<keyword evidence="2" id="KW-1185">Reference proteome</keyword>
<organism evidence="1 2">
    <name type="scientific">Suillus placidus</name>
    <dbReference type="NCBI Taxonomy" id="48579"/>
    <lineage>
        <taxon>Eukaryota</taxon>
        <taxon>Fungi</taxon>
        <taxon>Dikarya</taxon>
        <taxon>Basidiomycota</taxon>
        <taxon>Agaricomycotina</taxon>
        <taxon>Agaricomycetes</taxon>
        <taxon>Agaricomycetidae</taxon>
        <taxon>Boletales</taxon>
        <taxon>Suillineae</taxon>
        <taxon>Suillaceae</taxon>
        <taxon>Suillus</taxon>
    </lineage>
</organism>
<dbReference type="InterPro" id="IPR012337">
    <property type="entry name" value="RNaseH-like_sf"/>
</dbReference>
<reference evidence="1" key="1">
    <citation type="journal article" date="2020" name="New Phytol.">
        <title>Comparative genomics reveals dynamic genome evolution in host specialist ectomycorrhizal fungi.</title>
        <authorList>
            <person name="Lofgren L.A."/>
            <person name="Nguyen N.H."/>
            <person name="Vilgalys R."/>
            <person name="Ruytinx J."/>
            <person name="Liao H.L."/>
            <person name="Branco S."/>
            <person name="Kuo A."/>
            <person name="LaButti K."/>
            <person name="Lipzen A."/>
            <person name="Andreopoulos W."/>
            <person name="Pangilinan J."/>
            <person name="Riley R."/>
            <person name="Hundley H."/>
            <person name="Na H."/>
            <person name="Barry K."/>
            <person name="Grigoriev I.V."/>
            <person name="Stajich J.E."/>
            <person name="Kennedy P.G."/>
        </authorList>
    </citation>
    <scope>NUCLEOTIDE SEQUENCE</scope>
    <source>
        <strain evidence="1">DOB743</strain>
    </source>
</reference>
<gene>
    <name evidence="1" type="ORF">EV702DRAFT_979533</name>
</gene>
<name>A0A9P6ZJF5_9AGAM</name>
<evidence type="ECO:0000313" key="2">
    <source>
        <dbReference type="Proteomes" id="UP000714275"/>
    </source>
</evidence>
<protein>
    <submittedName>
        <fullName evidence="1">Uncharacterized protein</fullName>
    </submittedName>
</protein>
<dbReference type="SUPFAM" id="SSF53098">
    <property type="entry name" value="Ribonuclease H-like"/>
    <property type="match status" value="1"/>
</dbReference>
<dbReference type="EMBL" id="JABBWD010000080">
    <property type="protein sequence ID" value="KAG1768242.1"/>
    <property type="molecule type" value="Genomic_DNA"/>
</dbReference>
<comment type="caution">
    <text evidence="1">The sequence shown here is derived from an EMBL/GenBank/DDBJ whole genome shotgun (WGS) entry which is preliminary data.</text>
</comment>